<accession>B5Y6N4</accession>
<keyword evidence="3" id="KW-0004">4Fe-4S</keyword>
<comment type="cofactor">
    <cofactor evidence="1">
        <name>[4Fe-4S] cluster</name>
        <dbReference type="ChEBI" id="CHEBI:49883"/>
    </cofactor>
</comment>
<comment type="cofactor">
    <cofactor evidence="8">
        <name>tungstopterin</name>
        <dbReference type="ChEBI" id="CHEBI:30402"/>
    </cofactor>
</comment>
<evidence type="ECO:0000313" key="11">
    <source>
        <dbReference type="Proteomes" id="UP000001732"/>
    </source>
</evidence>
<dbReference type="STRING" id="309798.COPRO5265_0059"/>
<reference evidence="10 11" key="2">
    <citation type="journal article" date="2014" name="Genome Announc.">
        <title>Complete Genome Sequence of Coprothermobacter proteolyticus DSM 5265.</title>
        <authorList>
            <person name="Alexiev A."/>
            <person name="Coil D.A."/>
            <person name="Badger J.H."/>
            <person name="Enticknap J."/>
            <person name="Ward N."/>
            <person name="Robb F.T."/>
            <person name="Eisen J.A."/>
        </authorList>
    </citation>
    <scope>NUCLEOTIDE SEQUENCE [LARGE SCALE GENOMIC DNA]</scope>
    <source>
        <strain evidence="11">ATCC 35245 / DSM 5265 / OCM 4 / BT</strain>
    </source>
</reference>
<evidence type="ECO:0000256" key="6">
    <source>
        <dbReference type="ARBA" id="ARBA00023004"/>
    </source>
</evidence>
<dbReference type="GO" id="GO:0051539">
    <property type="term" value="F:4 iron, 4 sulfur cluster binding"/>
    <property type="evidence" value="ECO:0007669"/>
    <property type="project" value="UniProtKB-KW"/>
</dbReference>
<gene>
    <name evidence="10" type="ordered locus">COPRO5265_0059</name>
</gene>
<dbReference type="Pfam" id="PF01314">
    <property type="entry name" value="AFOR_C"/>
    <property type="match status" value="1"/>
</dbReference>
<dbReference type="HOGENOM" id="CLU_020364_1_0_9"/>
<dbReference type="eggNOG" id="COG2414">
    <property type="taxonomic scope" value="Bacteria"/>
</dbReference>
<evidence type="ECO:0000256" key="5">
    <source>
        <dbReference type="ARBA" id="ARBA00023002"/>
    </source>
</evidence>
<evidence type="ECO:0000256" key="2">
    <source>
        <dbReference type="ARBA" id="ARBA00011032"/>
    </source>
</evidence>
<dbReference type="InterPro" id="IPR001203">
    <property type="entry name" value="OxRdtase_Ald_Fedxn_C"/>
</dbReference>
<feature type="domain" description="Aldehyde ferredoxin oxidoreductase N-terminal" evidence="9">
    <location>
        <begin position="5"/>
        <end position="207"/>
    </location>
</feature>
<evidence type="ECO:0000256" key="8">
    <source>
        <dbReference type="ARBA" id="ARBA00049934"/>
    </source>
</evidence>
<dbReference type="InterPro" id="IPR013985">
    <property type="entry name" value="Ald_Fedxn_OxRdtase_dom3"/>
</dbReference>
<dbReference type="Pfam" id="PF02730">
    <property type="entry name" value="AFOR_N"/>
    <property type="match status" value="1"/>
</dbReference>
<dbReference type="OrthoDB" id="9763894at2"/>
<keyword evidence="7" id="KW-0411">Iron-sulfur</keyword>
<protein>
    <submittedName>
        <fullName evidence="10">Tungsten-containing aldehyde ferredoxin oxidoreductase</fullName>
        <ecNumber evidence="10">1.2.7.5</ecNumber>
    </submittedName>
</protein>
<dbReference type="GO" id="GO:0009055">
    <property type="term" value="F:electron transfer activity"/>
    <property type="evidence" value="ECO:0007669"/>
    <property type="project" value="InterPro"/>
</dbReference>
<name>B5Y6N4_COPPD</name>
<evidence type="ECO:0000256" key="3">
    <source>
        <dbReference type="ARBA" id="ARBA00022485"/>
    </source>
</evidence>
<dbReference type="EMBL" id="CP001145">
    <property type="protein sequence ID" value="ACI17507.1"/>
    <property type="molecule type" value="Genomic_DNA"/>
</dbReference>
<evidence type="ECO:0000256" key="4">
    <source>
        <dbReference type="ARBA" id="ARBA00022723"/>
    </source>
</evidence>
<dbReference type="Proteomes" id="UP000001732">
    <property type="component" value="Chromosome"/>
</dbReference>
<dbReference type="InterPro" id="IPR013984">
    <property type="entry name" value="Ald_Fedxn_OxRdtase_dom2"/>
</dbReference>
<dbReference type="EC" id="1.2.7.5" evidence="10"/>
<keyword evidence="4" id="KW-0479">Metal-binding</keyword>
<dbReference type="PANTHER" id="PTHR30038:SF0">
    <property type="entry name" value="TUNGSTEN-CONTAINING ALDEHYDE FERREDOXIN OXIDOREDUCTASE"/>
    <property type="match status" value="1"/>
</dbReference>
<dbReference type="SUPFAM" id="SSF56228">
    <property type="entry name" value="Aldehyde ferredoxin oxidoreductase, N-terminal domain"/>
    <property type="match status" value="1"/>
</dbReference>
<dbReference type="GO" id="GO:0033726">
    <property type="term" value="F:aldehyde ferredoxin oxidoreductase activity"/>
    <property type="evidence" value="ECO:0007669"/>
    <property type="project" value="UniProtKB-EC"/>
</dbReference>
<dbReference type="RefSeq" id="WP_012544159.1">
    <property type="nucleotide sequence ID" value="NC_011295.1"/>
</dbReference>
<organism evidence="10 11">
    <name type="scientific">Coprothermobacter proteolyticus (strain ATCC 35245 / DSM 5265 / OCM 4 / BT)</name>
    <dbReference type="NCBI Taxonomy" id="309798"/>
    <lineage>
        <taxon>Bacteria</taxon>
        <taxon>Pseudomonadati</taxon>
        <taxon>Coprothermobacterota</taxon>
        <taxon>Coprothermobacteria</taxon>
        <taxon>Coprothermobacterales</taxon>
        <taxon>Coprothermobacteraceae</taxon>
        <taxon>Coprothermobacter</taxon>
    </lineage>
</organism>
<dbReference type="SUPFAM" id="SSF48310">
    <property type="entry name" value="Aldehyde ferredoxin oxidoreductase, C-terminal domains"/>
    <property type="match status" value="1"/>
</dbReference>
<keyword evidence="6" id="KW-0408">Iron</keyword>
<dbReference type="InterPro" id="IPR036021">
    <property type="entry name" value="Tungsten_al_ferr_oxy-like_C"/>
</dbReference>
<dbReference type="Gene3D" id="1.10.599.10">
    <property type="entry name" value="Aldehyde Ferredoxin Oxidoreductase Protein, subunit A, domain 3"/>
    <property type="match status" value="1"/>
</dbReference>
<evidence type="ECO:0000256" key="1">
    <source>
        <dbReference type="ARBA" id="ARBA00001966"/>
    </source>
</evidence>
<dbReference type="InterPro" id="IPR036503">
    <property type="entry name" value="Ald_Fedxn_OxRdtase_N_sf"/>
</dbReference>
<keyword evidence="11" id="KW-1185">Reference proteome</keyword>
<dbReference type="KEGG" id="cpo:COPRO5265_0059"/>
<dbReference type="PANTHER" id="PTHR30038">
    <property type="entry name" value="ALDEHYDE FERREDOXIN OXIDOREDUCTASE"/>
    <property type="match status" value="1"/>
</dbReference>
<sequence length="614" mass="68136">MQGGYMNRILRVDLSNRTWTTEELDEKLVRDYIGGRGFGAKFLYDDLKPGIDPLGEENEIIFIAGPLAATGAQSCARFEIYFKSPQTGGYFQSSGGGFFAPEMKFAGYDAIIIKGKSEKPVYLWIHDDKVEFKDASYLWGLGLADTEQLIREELNDPYVRVAAIGPAGENLVKYAGVFSDRRAAARGGGGAVMGSKNLKGVAVRGHQKVPIANNEAFQQALKAQVGAYKGNPMYEMMHTTGTQASELTAVLGMYPWKNFREAPGPEWEKLQASEFNKLRVRKMGCQNCMIRCSQITKVWDGPYKGVWSEGPEYETLWSFSGPIGKAEIGLTVLADRLCDDLGMDTISAGQSIGFAYELYEKGIITKEDTDGLELVYGNIEPVPRLIEMIARREGFGNVLAEGTKRMAEKYNQGSEYYAIQVKGLELPAYDPRGAKAHGLNLATSPLGADHNYGYGSQELFGVPIPHPVDRFAVEGKGEITKFNQDWAAFTETGILCTFASLMTGPDIFSQLLYGATGVEEFADPNYMWVVGERIVNLERMFNAREGFTREDDRMPERIVKDPLPYGPSAGQVFEQDELLDQYYEARGWDKVTGIPKAEKLRELGLDFTLDYAAQ</sequence>
<dbReference type="InterPro" id="IPR013983">
    <property type="entry name" value="Ald_Fedxn_OxRdtase_N"/>
</dbReference>
<proteinExistence type="inferred from homology"/>
<dbReference type="AlphaFoldDB" id="B5Y6N4"/>
<keyword evidence="5 10" id="KW-0560">Oxidoreductase</keyword>
<dbReference type="InterPro" id="IPR051919">
    <property type="entry name" value="W-dependent_AOR"/>
</dbReference>
<evidence type="ECO:0000259" key="9">
    <source>
        <dbReference type="SMART" id="SM00790"/>
    </source>
</evidence>
<dbReference type="GO" id="GO:0046872">
    <property type="term" value="F:metal ion binding"/>
    <property type="evidence" value="ECO:0007669"/>
    <property type="project" value="UniProtKB-KW"/>
</dbReference>
<reference evidence="11" key="1">
    <citation type="submission" date="2008-08" db="EMBL/GenBank/DDBJ databases">
        <title>The complete genome sequence of Coprothermobacter proteolyticus strain ATCC 5245 / DSM 5265 / BT.</title>
        <authorList>
            <person name="Dodson R.J."/>
            <person name="Durkin A.S."/>
            <person name="Wu M."/>
            <person name="Eisen J."/>
            <person name="Sutton G."/>
        </authorList>
    </citation>
    <scope>NUCLEOTIDE SEQUENCE [LARGE SCALE GENOMIC DNA]</scope>
    <source>
        <strain evidence="11">ATCC 35245 / DSM 5265 / OCM 4 / BT</strain>
    </source>
</reference>
<comment type="similarity">
    <text evidence="2">Belongs to the AOR/FOR family.</text>
</comment>
<dbReference type="Gene3D" id="3.60.9.10">
    <property type="entry name" value="Aldehyde ferredoxin oxidoreductase, N-terminal domain"/>
    <property type="match status" value="1"/>
</dbReference>
<evidence type="ECO:0000313" key="10">
    <source>
        <dbReference type="EMBL" id="ACI17507.1"/>
    </source>
</evidence>
<dbReference type="SMART" id="SM00790">
    <property type="entry name" value="AFOR_N"/>
    <property type="match status" value="1"/>
</dbReference>
<evidence type="ECO:0000256" key="7">
    <source>
        <dbReference type="ARBA" id="ARBA00023014"/>
    </source>
</evidence>
<dbReference type="Gene3D" id="1.10.569.10">
    <property type="entry name" value="Aldehyde Ferredoxin Oxidoreductase Protein, subunit A, domain 2"/>
    <property type="match status" value="1"/>
</dbReference>